<evidence type="ECO:0000313" key="1">
    <source>
        <dbReference type="EMBL" id="VAW39144.1"/>
    </source>
</evidence>
<dbReference type="SUPFAM" id="SSF141371">
    <property type="entry name" value="PilZ domain-like"/>
    <property type="match status" value="1"/>
</dbReference>
<dbReference type="AlphaFoldDB" id="A0A3B0W674"/>
<organism evidence="1">
    <name type="scientific">hydrothermal vent metagenome</name>
    <dbReference type="NCBI Taxonomy" id="652676"/>
    <lineage>
        <taxon>unclassified sequences</taxon>
        <taxon>metagenomes</taxon>
        <taxon>ecological metagenomes</taxon>
    </lineage>
</organism>
<name>A0A3B0W674_9ZZZZ</name>
<reference evidence="1" key="1">
    <citation type="submission" date="2018-06" db="EMBL/GenBank/DDBJ databases">
        <authorList>
            <person name="Zhirakovskaya E."/>
        </authorList>
    </citation>
    <scope>NUCLEOTIDE SEQUENCE</scope>
</reference>
<dbReference type="EMBL" id="UOEY01000068">
    <property type="protein sequence ID" value="VAW39144.1"/>
    <property type="molecule type" value="Genomic_DNA"/>
</dbReference>
<protein>
    <recommendedName>
        <fullName evidence="2">PilZ domain-containing protein</fullName>
    </recommendedName>
</protein>
<gene>
    <name evidence="1" type="ORF">MNBD_DELTA04-332</name>
</gene>
<sequence>MKTNRRNSERHQTMALMSNIYDGRNLFLGVVEDISTTGLRVAKIPARFDDSKGKCVSLINGLVGDVKITMQPCWVRATNRGMYKMIGFKIPDPPPEWTKFVRETLQSVPSEEPSGAMTM</sequence>
<accession>A0A3B0W674</accession>
<evidence type="ECO:0008006" key="2">
    <source>
        <dbReference type="Google" id="ProtNLM"/>
    </source>
</evidence>
<proteinExistence type="predicted"/>